<gene>
    <name evidence="3" type="ORF">BQ4739_LOCUS17730</name>
    <name evidence="2" type="ORF">BQ4739_LOCUS9213</name>
</gene>
<evidence type="ECO:0000256" key="1">
    <source>
        <dbReference type="SAM" id="MobiDB-lite"/>
    </source>
</evidence>
<feature type="compositionally biased region" description="Polar residues" evidence="1">
    <location>
        <begin position="189"/>
        <end position="200"/>
    </location>
</feature>
<accession>A0A383WIS8</accession>
<feature type="region of interest" description="Disordered" evidence="1">
    <location>
        <begin position="318"/>
        <end position="359"/>
    </location>
</feature>
<feature type="region of interest" description="Disordered" evidence="1">
    <location>
        <begin position="104"/>
        <end position="125"/>
    </location>
</feature>
<feature type="compositionally biased region" description="Polar residues" evidence="1">
    <location>
        <begin position="164"/>
        <end position="180"/>
    </location>
</feature>
<proteinExistence type="predicted"/>
<name>A0A383WIS8_TETOB</name>
<evidence type="ECO:0000313" key="3">
    <source>
        <dbReference type="EMBL" id="SZX77375.1"/>
    </source>
</evidence>
<feature type="compositionally biased region" description="Low complexity" evidence="1">
    <location>
        <begin position="139"/>
        <end position="163"/>
    </location>
</feature>
<reference evidence="3 4" key="1">
    <citation type="submission" date="2016-10" db="EMBL/GenBank/DDBJ databases">
        <authorList>
            <person name="Cai Z."/>
        </authorList>
    </citation>
    <scope>NUCLEOTIDE SEQUENCE [LARGE SCALE GENOMIC DNA]</scope>
</reference>
<dbReference type="Proteomes" id="UP000256970">
    <property type="component" value="Unassembled WGS sequence"/>
</dbReference>
<evidence type="ECO:0000313" key="4">
    <source>
        <dbReference type="Proteomes" id="UP000256970"/>
    </source>
</evidence>
<dbReference type="EMBL" id="FNXT01001282">
    <property type="protein sequence ID" value="SZX77375.1"/>
    <property type="molecule type" value="Genomic_DNA"/>
</dbReference>
<organism evidence="3 4">
    <name type="scientific">Tetradesmus obliquus</name>
    <name type="common">Green alga</name>
    <name type="synonym">Acutodesmus obliquus</name>
    <dbReference type="NCBI Taxonomy" id="3088"/>
    <lineage>
        <taxon>Eukaryota</taxon>
        <taxon>Viridiplantae</taxon>
        <taxon>Chlorophyta</taxon>
        <taxon>core chlorophytes</taxon>
        <taxon>Chlorophyceae</taxon>
        <taxon>CS clade</taxon>
        <taxon>Sphaeropleales</taxon>
        <taxon>Scenedesmaceae</taxon>
        <taxon>Tetradesmus</taxon>
    </lineage>
</organism>
<dbReference type="EMBL" id="FNXT01000887">
    <property type="protein sequence ID" value="SZX68899.1"/>
    <property type="molecule type" value="Genomic_DNA"/>
</dbReference>
<feature type="region of interest" description="Disordered" evidence="1">
    <location>
        <begin position="139"/>
        <end position="211"/>
    </location>
</feature>
<protein>
    <submittedName>
        <fullName evidence="3">Uncharacterized protein</fullName>
    </submittedName>
</protein>
<keyword evidence="4" id="KW-1185">Reference proteome</keyword>
<evidence type="ECO:0000313" key="2">
    <source>
        <dbReference type="EMBL" id="SZX68899.1"/>
    </source>
</evidence>
<dbReference type="AlphaFoldDB" id="A0A383WIS8"/>
<feature type="compositionally biased region" description="Low complexity" evidence="1">
    <location>
        <begin position="318"/>
        <end position="353"/>
    </location>
</feature>
<sequence>MMLLGPIPGSRPDWRGANIKGRGKAAAEAVPASLLGATGWEAWTFSQVPKAGFGKRHYHESPLTQTTSKACLPCVDPSTASSGNSTAVNLQLSSCLAAAAAEQRRHRRMIHTPPAKNKPEGKRILPRPASESISLLHDAPAPQQQQPQQPLPLPRRQQSQKQQTSCSSGALQAAASSRCSSKLPESHASAEQQQTHTNSPAAPATPVTPENETPILSAATAAEHNARAAAAASTAAGHLGGGSNPAGGSTLLGSSSRALQQLQYTAQLQAAQALQPAGDLASGRTGVAPRVQDDPNYFRTLKDPPAFQRFCTTLQQQQQQRQQGAASTAARHAAALSMRQRAAEAQARQEVAALHVEEH</sequence>